<accession>A0A1L7CTE8</accession>
<dbReference type="STRING" id="1437875.CFRA_07330"/>
<gene>
    <name evidence="4" type="ORF">CFRA_07330</name>
</gene>
<feature type="domain" description="SsuA/THI5-like" evidence="3">
    <location>
        <begin position="87"/>
        <end position="272"/>
    </location>
</feature>
<dbReference type="SUPFAM" id="SSF53850">
    <property type="entry name" value="Periplasmic binding protein-like II"/>
    <property type="match status" value="1"/>
</dbReference>
<reference evidence="4 5" key="1">
    <citation type="submission" date="2014-08" db="EMBL/GenBank/DDBJ databases">
        <title>Complete genome sequence of Corynebacterium frankenforstense ST18(T) (=DSM 45800(T)), isolated from raw cow milk.</title>
        <authorList>
            <person name="Ruckert C."/>
            <person name="Albersmeier A."/>
            <person name="Winkler A."/>
            <person name="Lipski A."/>
            <person name="Kalinowski J."/>
        </authorList>
    </citation>
    <scope>NUCLEOTIDE SEQUENCE [LARGE SCALE GENOMIC DNA]</scope>
    <source>
        <strain evidence="4 5">ST18</strain>
    </source>
</reference>
<feature type="region of interest" description="Disordered" evidence="1">
    <location>
        <begin position="26"/>
        <end position="50"/>
    </location>
</feature>
<feature type="compositionally biased region" description="Low complexity" evidence="1">
    <location>
        <begin position="29"/>
        <end position="50"/>
    </location>
</feature>
<dbReference type="Gene3D" id="3.40.190.10">
    <property type="entry name" value="Periplasmic binding protein-like II"/>
    <property type="match status" value="2"/>
</dbReference>
<evidence type="ECO:0000313" key="4">
    <source>
        <dbReference type="EMBL" id="APT89099.1"/>
    </source>
</evidence>
<dbReference type="OrthoDB" id="9814375at2"/>
<feature type="chain" id="PRO_5039122252" description="SsuA/THI5-like domain-containing protein" evidence="2">
    <location>
        <begin position="21"/>
        <end position="321"/>
    </location>
</feature>
<dbReference type="Pfam" id="PF09084">
    <property type="entry name" value="NMT1"/>
    <property type="match status" value="1"/>
</dbReference>
<dbReference type="KEGG" id="cfk:CFRA_07330"/>
<evidence type="ECO:0000259" key="3">
    <source>
        <dbReference type="Pfam" id="PF09084"/>
    </source>
</evidence>
<feature type="signal peptide" evidence="2">
    <location>
        <begin position="1"/>
        <end position="20"/>
    </location>
</feature>
<protein>
    <recommendedName>
        <fullName evidence="3">SsuA/THI5-like domain-containing protein</fullName>
    </recommendedName>
</protein>
<evidence type="ECO:0000256" key="1">
    <source>
        <dbReference type="SAM" id="MobiDB-lite"/>
    </source>
</evidence>
<sequence>MFPKRLALITAVCASGALLAACGGEGAQEETTTSSATATETTQTTETTEAAPDHVERLTAAVPELRGVPEFAQKVADSEAVREAADDVAIDTWADDSETDHLLADGEHDIVVAPVQKAARAFHEGADIRLAGATFWQPLVVAGLGETPEDPNDASQWTGELAGEKIATALPEDSVPTLALRHILDRNELQDTEIMHVADTAAAQAAVDEGEAAAMLTYAATDTDLNHLFKLQDEWARTTGSLPRLPSLGVIVTADFAEEHRDVVRTVVRAASDEAGEDRELLPGREVSSELGRFYENIGQTAEDVIGARTIDPEFFLKRRA</sequence>
<dbReference type="RefSeq" id="WP_075664080.1">
    <property type="nucleotide sequence ID" value="NZ_CP009247.1"/>
</dbReference>
<evidence type="ECO:0000313" key="5">
    <source>
        <dbReference type="Proteomes" id="UP000185434"/>
    </source>
</evidence>
<dbReference type="EMBL" id="CP009247">
    <property type="protein sequence ID" value="APT89099.1"/>
    <property type="molecule type" value="Genomic_DNA"/>
</dbReference>
<keyword evidence="2" id="KW-0732">Signal</keyword>
<dbReference type="PROSITE" id="PS51257">
    <property type="entry name" value="PROKAR_LIPOPROTEIN"/>
    <property type="match status" value="1"/>
</dbReference>
<keyword evidence="5" id="KW-1185">Reference proteome</keyword>
<dbReference type="AlphaFoldDB" id="A0A1L7CTE8"/>
<proteinExistence type="predicted"/>
<evidence type="ECO:0000256" key="2">
    <source>
        <dbReference type="SAM" id="SignalP"/>
    </source>
</evidence>
<name>A0A1L7CTE8_9CORY</name>
<dbReference type="Proteomes" id="UP000185434">
    <property type="component" value="Chromosome"/>
</dbReference>
<dbReference type="InterPro" id="IPR015168">
    <property type="entry name" value="SsuA/THI5"/>
</dbReference>
<organism evidence="4 5">
    <name type="scientific">Corynebacterium frankenforstense DSM 45800</name>
    <dbReference type="NCBI Taxonomy" id="1437875"/>
    <lineage>
        <taxon>Bacteria</taxon>
        <taxon>Bacillati</taxon>
        <taxon>Actinomycetota</taxon>
        <taxon>Actinomycetes</taxon>
        <taxon>Mycobacteriales</taxon>
        <taxon>Corynebacteriaceae</taxon>
        <taxon>Corynebacterium</taxon>
    </lineage>
</organism>